<dbReference type="SUPFAM" id="SSF46785">
    <property type="entry name" value="Winged helix' DNA-binding domain"/>
    <property type="match status" value="1"/>
</dbReference>
<organism evidence="3 4">
    <name type="scientific">Paenibacillus filicis</name>
    <dbReference type="NCBI Taxonomy" id="669464"/>
    <lineage>
        <taxon>Bacteria</taxon>
        <taxon>Bacillati</taxon>
        <taxon>Bacillota</taxon>
        <taxon>Bacilli</taxon>
        <taxon>Bacillales</taxon>
        <taxon>Paenibacillaceae</taxon>
        <taxon>Paenibacillus</taxon>
    </lineage>
</organism>
<dbReference type="SMART" id="SM00347">
    <property type="entry name" value="HTH_MARR"/>
    <property type="match status" value="1"/>
</dbReference>
<accession>A0ABU9DLD0</accession>
<gene>
    <name evidence="3" type="ORF">WMW72_14170</name>
</gene>
<dbReference type="PANTHER" id="PTHR33164">
    <property type="entry name" value="TRANSCRIPTIONAL REGULATOR, MARR FAMILY"/>
    <property type="match status" value="1"/>
</dbReference>
<dbReference type="Pfam" id="PF01047">
    <property type="entry name" value="MarR"/>
    <property type="match status" value="1"/>
</dbReference>
<dbReference type="EMBL" id="JBBPCC010000008">
    <property type="protein sequence ID" value="MEK8129046.1"/>
    <property type="molecule type" value="Genomic_DNA"/>
</dbReference>
<dbReference type="PROSITE" id="PS50995">
    <property type="entry name" value="HTH_MARR_2"/>
    <property type="match status" value="1"/>
</dbReference>
<dbReference type="Proteomes" id="UP001469365">
    <property type="component" value="Unassembled WGS sequence"/>
</dbReference>
<dbReference type="Gene3D" id="1.10.10.10">
    <property type="entry name" value="Winged helix-like DNA-binding domain superfamily/Winged helix DNA-binding domain"/>
    <property type="match status" value="1"/>
</dbReference>
<dbReference type="InterPro" id="IPR039422">
    <property type="entry name" value="MarR/SlyA-like"/>
</dbReference>
<sequence length="147" mass="16686">MDKHALFQKFVAFTAAVHQVSNEMTKDLKPDTVTSVQYKILEYLAVSQPATLSDISECMHMSMPNTSRELRKLTEKQFCEKIAAADDRRKQFIRLSPKGEALMNGVFAQAEARLEERIRHIPEEELESIGQALDLLQDQVFHGPKPG</sequence>
<evidence type="ECO:0000313" key="3">
    <source>
        <dbReference type="EMBL" id="MEK8129046.1"/>
    </source>
</evidence>
<dbReference type="InterPro" id="IPR000835">
    <property type="entry name" value="HTH_MarR-typ"/>
</dbReference>
<dbReference type="InterPro" id="IPR036388">
    <property type="entry name" value="WH-like_DNA-bd_sf"/>
</dbReference>
<evidence type="ECO:0000313" key="4">
    <source>
        <dbReference type="Proteomes" id="UP001469365"/>
    </source>
</evidence>
<evidence type="ECO:0000259" key="2">
    <source>
        <dbReference type="PROSITE" id="PS50995"/>
    </source>
</evidence>
<dbReference type="InterPro" id="IPR036390">
    <property type="entry name" value="WH_DNA-bd_sf"/>
</dbReference>
<reference evidence="3 4" key="1">
    <citation type="submission" date="2024-04" db="EMBL/GenBank/DDBJ databases">
        <title>draft genome sequnece of Paenibacillus filicis.</title>
        <authorList>
            <person name="Kim D.-U."/>
        </authorList>
    </citation>
    <scope>NUCLEOTIDE SEQUENCE [LARGE SCALE GENOMIC DNA]</scope>
    <source>
        <strain evidence="3 4">KACC14197</strain>
    </source>
</reference>
<protein>
    <submittedName>
        <fullName evidence="3">MarR family transcriptional regulator</fullName>
    </submittedName>
</protein>
<dbReference type="PANTHER" id="PTHR33164:SF43">
    <property type="entry name" value="HTH-TYPE TRANSCRIPTIONAL REPRESSOR YETL"/>
    <property type="match status" value="1"/>
</dbReference>
<keyword evidence="4" id="KW-1185">Reference proteome</keyword>
<name>A0ABU9DLD0_9BACL</name>
<dbReference type="RefSeq" id="WP_341416145.1">
    <property type="nucleotide sequence ID" value="NZ_JBBPCC010000008.1"/>
</dbReference>
<evidence type="ECO:0000256" key="1">
    <source>
        <dbReference type="ARBA" id="ARBA00023125"/>
    </source>
</evidence>
<feature type="domain" description="HTH marR-type" evidence="2">
    <location>
        <begin position="3"/>
        <end position="138"/>
    </location>
</feature>
<comment type="caution">
    <text evidence="3">The sequence shown here is derived from an EMBL/GenBank/DDBJ whole genome shotgun (WGS) entry which is preliminary data.</text>
</comment>
<keyword evidence="1" id="KW-0238">DNA-binding</keyword>
<proteinExistence type="predicted"/>